<dbReference type="PIRSF" id="PIRSF015601">
    <property type="entry name" value="MTase_slr0722"/>
    <property type="match status" value="1"/>
</dbReference>
<keyword evidence="6 10" id="KW-0808">Transferase</keyword>
<dbReference type="Pfam" id="PF20260">
    <property type="entry name" value="PUA_4"/>
    <property type="match status" value="1"/>
</dbReference>
<dbReference type="GO" id="GO:0070042">
    <property type="term" value="F:rRNA (uridine-N3-)-methyltransferase activity"/>
    <property type="evidence" value="ECO:0007669"/>
    <property type="project" value="TreeGrafter"/>
</dbReference>
<dbReference type="InterPro" id="IPR006700">
    <property type="entry name" value="RsmE"/>
</dbReference>
<evidence type="ECO:0000256" key="10">
    <source>
        <dbReference type="PIRNR" id="PIRNR015601"/>
    </source>
</evidence>
<comment type="subcellular location">
    <subcellularLocation>
        <location evidence="1 10">Cytoplasm</location>
    </subcellularLocation>
</comment>
<comment type="caution">
    <text evidence="13">The sequence shown here is derived from an EMBL/GenBank/DDBJ whole genome shotgun (WGS) entry which is preliminary data.</text>
</comment>
<evidence type="ECO:0000256" key="4">
    <source>
        <dbReference type="ARBA" id="ARBA00022552"/>
    </source>
</evidence>
<evidence type="ECO:0000256" key="8">
    <source>
        <dbReference type="ARBA" id="ARBA00025699"/>
    </source>
</evidence>
<sequence length="247" mass="27803">MRPRRFFAAEAAPGKWLALSPSEAHHLREVLRLKEGAEIEIVNGRGEVYPARVIRIQKDEVRVHLLGPGRREPPPAYRLEILLPLLKGGRTEFLVEKAVELGVTTIRVFYGRYGARKPGERIGSRLRERAVQALKQCGRLWLPEIYPPVPLSEALEEARAPDRFFAYERGGEPLSRAFTPFSRDLALVVGPEGGFAPEEEKLLKEKGFRPLTLGPYILRAETACLFLMSVWRYHTLLDAAASPSGLE</sequence>
<evidence type="ECO:0000256" key="9">
    <source>
        <dbReference type="ARBA" id="ARBA00047944"/>
    </source>
</evidence>
<dbReference type="AlphaFoldDB" id="A0A7C3CR07"/>
<dbReference type="PANTHER" id="PTHR30027">
    <property type="entry name" value="RIBOSOMAL RNA SMALL SUBUNIT METHYLTRANSFERASE E"/>
    <property type="match status" value="1"/>
</dbReference>
<dbReference type="SUPFAM" id="SSF75217">
    <property type="entry name" value="alpha/beta knot"/>
    <property type="match status" value="1"/>
</dbReference>
<dbReference type="EC" id="2.1.1.193" evidence="10"/>
<dbReference type="InterPro" id="IPR046886">
    <property type="entry name" value="RsmE_MTase_dom"/>
</dbReference>
<dbReference type="PANTHER" id="PTHR30027:SF3">
    <property type="entry name" value="16S RRNA (URACIL(1498)-N(3))-METHYLTRANSFERASE"/>
    <property type="match status" value="1"/>
</dbReference>
<evidence type="ECO:0000313" key="13">
    <source>
        <dbReference type="EMBL" id="HFC97114.1"/>
    </source>
</evidence>
<dbReference type="InterPro" id="IPR029028">
    <property type="entry name" value="Alpha/beta_knot_MTases"/>
</dbReference>
<dbReference type="GO" id="GO:0070475">
    <property type="term" value="P:rRNA base methylation"/>
    <property type="evidence" value="ECO:0007669"/>
    <property type="project" value="TreeGrafter"/>
</dbReference>
<accession>A0A7C3CR07</accession>
<comment type="similarity">
    <text evidence="2 10">Belongs to the RNA methyltransferase RsmE family.</text>
</comment>
<keyword evidence="3 10" id="KW-0963">Cytoplasm</keyword>
<dbReference type="EMBL" id="DRMH01000015">
    <property type="protein sequence ID" value="HFC97114.1"/>
    <property type="molecule type" value="Genomic_DNA"/>
</dbReference>
<dbReference type="Proteomes" id="UP000886043">
    <property type="component" value="Unassembled WGS sequence"/>
</dbReference>
<dbReference type="InterPro" id="IPR029026">
    <property type="entry name" value="tRNA_m1G_MTases_N"/>
</dbReference>
<feature type="domain" description="Ribosomal RNA small subunit methyltransferase E PUA-like" evidence="12">
    <location>
        <begin position="22"/>
        <end position="65"/>
    </location>
</feature>
<keyword evidence="4 10" id="KW-0698">rRNA processing</keyword>
<dbReference type="InterPro" id="IPR015947">
    <property type="entry name" value="PUA-like_sf"/>
</dbReference>
<gene>
    <name evidence="13" type="ORF">ENJ40_01480</name>
</gene>
<evidence type="ECO:0000256" key="6">
    <source>
        <dbReference type="ARBA" id="ARBA00022679"/>
    </source>
</evidence>
<dbReference type="Gene3D" id="3.40.1280.10">
    <property type="match status" value="1"/>
</dbReference>
<evidence type="ECO:0000259" key="11">
    <source>
        <dbReference type="Pfam" id="PF04452"/>
    </source>
</evidence>
<proteinExistence type="inferred from homology"/>
<comment type="function">
    <text evidence="8 10">Specifically methylates the N3 position of the uracil ring of uridine 1498 (m3U1498) in 16S rRNA. Acts on the fully assembled 30S ribosomal subunit.</text>
</comment>
<dbReference type="InterPro" id="IPR046887">
    <property type="entry name" value="RsmE_PUA-like"/>
</dbReference>
<name>A0A7C3CR07_9BACT</name>
<dbReference type="SUPFAM" id="SSF88697">
    <property type="entry name" value="PUA domain-like"/>
    <property type="match status" value="1"/>
</dbReference>
<organism evidence="13">
    <name type="scientific">Thermosulfurimonas dismutans</name>
    <dbReference type="NCBI Taxonomy" id="999894"/>
    <lineage>
        <taxon>Bacteria</taxon>
        <taxon>Pseudomonadati</taxon>
        <taxon>Thermodesulfobacteriota</taxon>
        <taxon>Thermodesulfobacteria</taxon>
        <taxon>Thermodesulfobacteriales</taxon>
        <taxon>Thermodesulfobacteriaceae</taxon>
        <taxon>Thermosulfurimonas</taxon>
    </lineage>
</organism>
<dbReference type="CDD" id="cd18084">
    <property type="entry name" value="RsmE-like"/>
    <property type="match status" value="1"/>
</dbReference>
<evidence type="ECO:0000256" key="2">
    <source>
        <dbReference type="ARBA" id="ARBA00005528"/>
    </source>
</evidence>
<evidence type="ECO:0000256" key="3">
    <source>
        <dbReference type="ARBA" id="ARBA00022490"/>
    </source>
</evidence>
<dbReference type="Pfam" id="PF04452">
    <property type="entry name" value="Methyltrans_RNA"/>
    <property type="match status" value="1"/>
</dbReference>
<keyword evidence="7 10" id="KW-0949">S-adenosyl-L-methionine</keyword>
<dbReference type="NCBIfam" id="TIGR00046">
    <property type="entry name" value="RsmE family RNA methyltransferase"/>
    <property type="match status" value="1"/>
</dbReference>
<protein>
    <recommendedName>
        <fullName evidence="10">Ribosomal RNA small subunit methyltransferase E</fullName>
        <ecNumber evidence="10">2.1.1.193</ecNumber>
    </recommendedName>
</protein>
<comment type="catalytic activity">
    <reaction evidence="9 10">
        <text>uridine(1498) in 16S rRNA + S-adenosyl-L-methionine = N(3)-methyluridine(1498) in 16S rRNA + S-adenosyl-L-homocysteine + H(+)</text>
        <dbReference type="Rhea" id="RHEA:42920"/>
        <dbReference type="Rhea" id="RHEA-COMP:10283"/>
        <dbReference type="Rhea" id="RHEA-COMP:10284"/>
        <dbReference type="ChEBI" id="CHEBI:15378"/>
        <dbReference type="ChEBI" id="CHEBI:57856"/>
        <dbReference type="ChEBI" id="CHEBI:59789"/>
        <dbReference type="ChEBI" id="CHEBI:65315"/>
        <dbReference type="ChEBI" id="CHEBI:74502"/>
        <dbReference type="EC" id="2.1.1.193"/>
    </reaction>
</comment>
<evidence type="ECO:0000256" key="1">
    <source>
        <dbReference type="ARBA" id="ARBA00004496"/>
    </source>
</evidence>
<keyword evidence="5 10" id="KW-0489">Methyltransferase</keyword>
<evidence type="ECO:0000259" key="12">
    <source>
        <dbReference type="Pfam" id="PF20260"/>
    </source>
</evidence>
<reference evidence="13" key="1">
    <citation type="journal article" date="2020" name="mSystems">
        <title>Genome- and Community-Level Interaction Insights into Carbon Utilization and Element Cycling Functions of Hydrothermarchaeota in Hydrothermal Sediment.</title>
        <authorList>
            <person name="Zhou Z."/>
            <person name="Liu Y."/>
            <person name="Xu W."/>
            <person name="Pan J."/>
            <person name="Luo Z.H."/>
            <person name="Li M."/>
        </authorList>
    </citation>
    <scope>NUCLEOTIDE SEQUENCE [LARGE SCALE GENOMIC DNA]</scope>
    <source>
        <strain evidence="13">HyVt-483</strain>
    </source>
</reference>
<dbReference type="GO" id="GO:0005737">
    <property type="term" value="C:cytoplasm"/>
    <property type="evidence" value="ECO:0007669"/>
    <property type="project" value="UniProtKB-SubCell"/>
</dbReference>
<feature type="domain" description="Ribosomal RNA small subunit methyltransferase E methyltransferase" evidence="11">
    <location>
        <begin position="77"/>
        <end position="231"/>
    </location>
</feature>
<evidence type="ECO:0000256" key="5">
    <source>
        <dbReference type="ARBA" id="ARBA00022603"/>
    </source>
</evidence>
<evidence type="ECO:0000256" key="7">
    <source>
        <dbReference type="ARBA" id="ARBA00022691"/>
    </source>
</evidence>